<evidence type="ECO:0000256" key="8">
    <source>
        <dbReference type="ARBA" id="ARBA00022989"/>
    </source>
</evidence>
<evidence type="ECO:0000256" key="9">
    <source>
        <dbReference type="ARBA" id="ARBA00023136"/>
    </source>
</evidence>
<proteinExistence type="inferred from homology"/>
<dbReference type="Proteomes" id="UP000305874">
    <property type="component" value="Unassembled WGS sequence"/>
</dbReference>
<dbReference type="SUPFAM" id="SSF158544">
    <property type="entry name" value="GspK insert domain-like"/>
    <property type="match status" value="1"/>
</dbReference>
<keyword evidence="9 10" id="KW-0472">Membrane</keyword>
<keyword evidence="4" id="KW-1003">Cell membrane</keyword>
<evidence type="ECO:0000256" key="10">
    <source>
        <dbReference type="SAM" id="Phobius"/>
    </source>
</evidence>
<comment type="caution">
    <text evidence="12">The sequence shown here is derived from an EMBL/GenBank/DDBJ whole genome shotgun (WGS) entry which is preliminary data.</text>
</comment>
<dbReference type="Pfam" id="PF21687">
    <property type="entry name" value="T2SSK_1st"/>
    <property type="match status" value="1"/>
</dbReference>
<evidence type="ECO:0000256" key="3">
    <source>
        <dbReference type="ARBA" id="ARBA00022448"/>
    </source>
</evidence>
<dbReference type="InterPro" id="IPR005628">
    <property type="entry name" value="GspK"/>
</dbReference>
<keyword evidence="7" id="KW-0653">Protein transport</keyword>
<protein>
    <recommendedName>
        <fullName evidence="11">T2SS protein K first SAM-like domain-containing protein</fullName>
    </recommendedName>
</protein>
<evidence type="ECO:0000256" key="7">
    <source>
        <dbReference type="ARBA" id="ARBA00022927"/>
    </source>
</evidence>
<evidence type="ECO:0000313" key="12">
    <source>
        <dbReference type="EMBL" id="TMP86471.1"/>
    </source>
</evidence>
<feature type="transmembrane region" description="Helical" evidence="10">
    <location>
        <begin position="12"/>
        <end position="31"/>
    </location>
</feature>
<gene>
    <name evidence="12" type="ORF">CWC05_13775</name>
</gene>
<dbReference type="InterPro" id="IPR049031">
    <property type="entry name" value="T2SSK_SAM-like_1st"/>
</dbReference>
<evidence type="ECO:0000256" key="5">
    <source>
        <dbReference type="ARBA" id="ARBA00022519"/>
    </source>
</evidence>
<comment type="subcellular location">
    <subcellularLocation>
        <location evidence="1">Cell inner membrane</location>
    </subcellularLocation>
</comment>
<sequence>MRLKDKQSQRGAALLLVLMLSASMAAVMLFMSGKARNDARMASLVRKNTLVSMEIQSTQADVVFRLMTSPLGVLGPGNRYGEIVGGTDLVKSFDGKPYAYKELEVSIQDMSGLVSLVPFNEKGFKQLLYNQGLEREAIDEVMDRLDDWQDRDGLRRLAGAENGDYDYPYLPKNGLIQSMQELAYVLDDEQLFTRLQGKLRLYSTATIVRQFTPDSLYSSLGFDPEQRNSETAEGASIYPSGRYIIDISASGDTALKQRLVLYRGQGTFKPYFTTNEGMVR</sequence>
<evidence type="ECO:0000256" key="1">
    <source>
        <dbReference type="ARBA" id="ARBA00004533"/>
    </source>
</evidence>
<dbReference type="PANTHER" id="PTHR38831:SF1">
    <property type="entry name" value="TYPE II SECRETION SYSTEM PROTEIN K-RELATED"/>
    <property type="match status" value="1"/>
</dbReference>
<dbReference type="GO" id="GO:0009306">
    <property type="term" value="P:protein secretion"/>
    <property type="evidence" value="ECO:0007669"/>
    <property type="project" value="InterPro"/>
</dbReference>
<evidence type="ECO:0000256" key="6">
    <source>
        <dbReference type="ARBA" id="ARBA00022692"/>
    </source>
</evidence>
<keyword evidence="8 10" id="KW-1133">Transmembrane helix</keyword>
<dbReference type="PANTHER" id="PTHR38831">
    <property type="entry name" value="TYPE II SECRETION SYSTEM PROTEIN K"/>
    <property type="match status" value="1"/>
</dbReference>
<evidence type="ECO:0000256" key="4">
    <source>
        <dbReference type="ARBA" id="ARBA00022475"/>
    </source>
</evidence>
<evidence type="ECO:0000313" key="13">
    <source>
        <dbReference type="Proteomes" id="UP000305874"/>
    </source>
</evidence>
<keyword evidence="5" id="KW-0997">Cell inner membrane</keyword>
<dbReference type="RefSeq" id="WP_138548581.1">
    <property type="nucleotide sequence ID" value="NZ_PNCG01000014.1"/>
</dbReference>
<evidence type="ECO:0000256" key="2">
    <source>
        <dbReference type="ARBA" id="ARBA00007246"/>
    </source>
</evidence>
<accession>A0A5S3Z374</accession>
<feature type="domain" description="T2SS protein K first SAM-like" evidence="11">
    <location>
        <begin position="118"/>
        <end position="195"/>
    </location>
</feature>
<name>A0A5S3Z374_9GAMM</name>
<dbReference type="AlphaFoldDB" id="A0A5S3Z374"/>
<keyword evidence="6 10" id="KW-0812">Transmembrane</keyword>
<evidence type="ECO:0000259" key="11">
    <source>
        <dbReference type="Pfam" id="PF21687"/>
    </source>
</evidence>
<reference evidence="12 13" key="1">
    <citation type="submission" date="2017-12" db="EMBL/GenBank/DDBJ databases">
        <authorList>
            <person name="Paulsen S."/>
            <person name="Gram L.K."/>
        </authorList>
    </citation>
    <scope>NUCLEOTIDE SEQUENCE [LARGE SCALE GENOMIC DNA]</scope>
    <source>
        <strain evidence="12 13">S2897</strain>
    </source>
</reference>
<comment type="similarity">
    <text evidence="2">Belongs to the GSP K family.</text>
</comment>
<keyword evidence="3" id="KW-0813">Transport</keyword>
<dbReference type="Gene3D" id="1.10.40.60">
    <property type="entry name" value="EpsJ-like"/>
    <property type="match status" value="1"/>
</dbReference>
<dbReference type="EMBL" id="PNCG01000014">
    <property type="protein sequence ID" value="TMP86471.1"/>
    <property type="molecule type" value="Genomic_DNA"/>
</dbReference>
<dbReference type="InterPro" id="IPR038072">
    <property type="entry name" value="GspK_central_sf"/>
</dbReference>
<reference evidence="13" key="2">
    <citation type="submission" date="2019-06" db="EMBL/GenBank/DDBJ databases">
        <title>Co-occurence of chitin degradation, pigmentation and bioactivity in marine Pseudoalteromonas.</title>
        <authorList>
            <person name="Sonnenschein E.C."/>
            <person name="Bech P.K."/>
        </authorList>
    </citation>
    <scope>NUCLEOTIDE SEQUENCE [LARGE SCALE GENOMIC DNA]</scope>
    <source>
        <strain evidence="13">S2897</strain>
    </source>
</reference>
<organism evidence="12 13">
    <name type="scientific">Pseudoalteromonas ruthenica</name>
    <dbReference type="NCBI Taxonomy" id="151081"/>
    <lineage>
        <taxon>Bacteria</taxon>
        <taxon>Pseudomonadati</taxon>
        <taxon>Pseudomonadota</taxon>
        <taxon>Gammaproteobacteria</taxon>
        <taxon>Alteromonadales</taxon>
        <taxon>Pseudoalteromonadaceae</taxon>
        <taxon>Pseudoalteromonas</taxon>
    </lineage>
</organism>
<dbReference type="GO" id="GO:0005886">
    <property type="term" value="C:plasma membrane"/>
    <property type="evidence" value="ECO:0007669"/>
    <property type="project" value="UniProtKB-SubCell"/>
</dbReference>